<dbReference type="EMBL" id="CP066681">
    <property type="protein sequence ID" value="QQG36057.1"/>
    <property type="molecule type" value="Genomic_DNA"/>
</dbReference>
<accession>A0A7T5R228</accession>
<dbReference type="SUPFAM" id="SSF53474">
    <property type="entry name" value="alpha/beta-Hydrolases"/>
    <property type="match status" value="1"/>
</dbReference>
<protein>
    <submittedName>
        <fullName evidence="2">Alpha/beta hydrolase</fullName>
    </submittedName>
</protein>
<sequence>MTSIRISPEWAERLTTPPDNWNLGLFRNGHGHLLRYACAQPKKPARGQVVYVEGLNEPLQKTYELARDFNKRALGFAVFDRLGQGHSGRLLKDRFKIHSHGFHHHVADLIKFSETIMPRDHKVTLLGHSTGGLIALMAYHDRPDLFTEPFLNAPLFGMMQPLIRNREDLLARLRLPPFITESYVPKGQGWRLRGTGGWARQEAYSSHPERMRLHDYFPQKHPYLRAGDPTIGWVQEACRAMMIARNPKWLSEVGPVTIATSGQDHVTDNLQTIKIMPHLKQVLHIIYSGSRHEAPFETDDIRGHLIETTAKLALKG</sequence>
<dbReference type="PANTHER" id="PTHR11614">
    <property type="entry name" value="PHOSPHOLIPASE-RELATED"/>
    <property type="match status" value="1"/>
</dbReference>
<organism evidence="2 3">
    <name type="scientific">Micavibrio aeruginosavorus</name>
    <dbReference type="NCBI Taxonomy" id="349221"/>
    <lineage>
        <taxon>Bacteria</taxon>
        <taxon>Pseudomonadati</taxon>
        <taxon>Bdellovibrionota</taxon>
        <taxon>Bdellovibrionia</taxon>
        <taxon>Bdellovibrionales</taxon>
        <taxon>Pseudobdellovibrionaceae</taxon>
        <taxon>Micavibrio</taxon>
    </lineage>
</organism>
<dbReference type="GO" id="GO:0016787">
    <property type="term" value="F:hydrolase activity"/>
    <property type="evidence" value="ECO:0007669"/>
    <property type="project" value="UniProtKB-KW"/>
</dbReference>
<evidence type="ECO:0000313" key="3">
    <source>
        <dbReference type="Proteomes" id="UP000595362"/>
    </source>
</evidence>
<dbReference type="InterPro" id="IPR051044">
    <property type="entry name" value="MAG_DAG_Lipase"/>
</dbReference>
<dbReference type="Gene3D" id="3.40.50.1820">
    <property type="entry name" value="alpha/beta hydrolase"/>
    <property type="match status" value="1"/>
</dbReference>
<dbReference type="InterPro" id="IPR029058">
    <property type="entry name" value="AB_hydrolase_fold"/>
</dbReference>
<evidence type="ECO:0000259" key="1">
    <source>
        <dbReference type="Pfam" id="PF12146"/>
    </source>
</evidence>
<dbReference type="AlphaFoldDB" id="A0A7T5R228"/>
<gene>
    <name evidence="2" type="ORF">HYS17_11275</name>
</gene>
<feature type="domain" description="Serine aminopeptidase S33" evidence="1">
    <location>
        <begin position="44"/>
        <end position="299"/>
    </location>
</feature>
<dbReference type="Pfam" id="PF12146">
    <property type="entry name" value="Hydrolase_4"/>
    <property type="match status" value="1"/>
</dbReference>
<reference evidence="2 3" key="1">
    <citation type="submission" date="2020-07" db="EMBL/GenBank/DDBJ databases">
        <title>Huge and variable diversity of episymbiotic CPR bacteria and DPANN archaea in groundwater ecosystems.</title>
        <authorList>
            <person name="He C.Y."/>
            <person name="Keren R."/>
            <person name="Whittaker M."/>
            <person name="Farag I.F."/>
            <person name="Doudna J."/>
            <person name="Cate J.H.D."/>
            <person name="Banfield J.F."/>
        </authorList>
    </citation>
    <scope>NUCLEOTIDE SEQUENCE [LARGE SCALE GENOMIC DNA]</scope>
    <source>
        <strain evidence="2">NC_groundwater_70_Ag_B-0.1um_54_66</strain>
    </source>
</reference>
<dbReference type="InterPro" id="IPR022742">
    <property type="entry name" value="Hydrolase_4"/>
</dbReference>
<keyword evidence="2" id="KW-0378">Hydrolase</keyword>
<dbReference type="Proteomes" id="UP000595362">
    <property type="component" value="Chromosome"/>
</dbReference>
<name>A0A7T5R228_9BACT</name>
<evidence type="ECO:0000313" key="2">
    <source>
        <dbReference type="EMBL" id="QQG36057.1"/>
    </source>
</evidence>
<proteinExistence type="predicted"/>